<protein>
    <submittedName>
        <fullName evidence="1">Uncharacterized protein</fullName>
    </submittedName>
</protein>
<dbReference type="EMBL" id="FNVU01000034">
    <property type="protein sequence ID" value="SEG95739.1"/>
    <property type="molecule type" value="Genomic_DNA"/>
</dbReference>
<keyword evidence="2" id="KW-1185">Reference proteome</keyword>
<evidence type="ECO:0000313" key="1">
    <source>
        <dbReference type="EMBL" id="SEG95739.1"/>
    </source>
</evidence>
<dbReference type="Proteomes" id="UP000236754">
    <property type="component" value="Unassembled WGS sequence"/>
</dbReference>
<gene>
    <name evidence="1" type="ORF">SAMN05216223_13459</name>
</gene>
<accession>A0A1H6EFF9</accession>
<proteinExistence type="predicted"/>
<dbReference type="AlphaFoldDB" id="A0A1H6EFF9"/>
<sequence>MCVEFEGEDGRRCTFGFIDLGEARLARGPGGCGAVGIGPSGGLRTVASALSMWRPVGQLLTSLNEGPDHPEQPGELRLHVRQFARYLCAGRKQLVYVLRLPPLAGQMAPEVHSALRVRTVANPGQVPGYSDGELRRVLAAARSDVRCVALTARQDQVRWTCNDGYSVTRTHR</sequence>
<reference evidence="1 2" key="1">
    <citation type="submission" date="2016-10" db="EMBL/GenBank/DDBJ databases">
        <authorList>
            <person name="de Groot N.N."/>
        </authorList>
    </citation>
    <scope>NUCLEOTIDE SEQUENCE [LARGE SCALE GENOMIC DNA]</scope>
    <source>
        <strain evidence="1 2">CGMCC 4.2023</strain>
    </source>
</reference>
<organism evidence="1 2">
    <name type="scientific">Actinacidiphila yanglinensis</name>
    <dbReference type="NCBI Taxonomy" id="310779"/>
    <lineage>
        <taxon>Bacteria</taxon>
        <taxon>Bacillati</taxon>
        <taxon>Actinomycetota</taxon>
        <taxon>Actinomycetes</taxon>
        <taxon>Kitasatosporales</taxon>
        <taxon>Streptomycetaceae</taxon>
        <taxon>Actinacidiphila</taxon>
    </lineage>
</organism>
<evidence type="ECO:0000313" key="2">
    <source>
        <dbReference type="Proteomes" id="UP000236754"/>
    </source>
</evidence>
<name>A0A1H6EFF9_9ACTN</name>